<name>A0A1B6Q0N7_SORBI</name>
<feature type="compositionally biased region" description="Polar residues" evidence="6">
    <location>
        <begin position="155"/>
        <end position="173"/>
    </location>
</feature>
<dbReference type="InterPro" id="IPR045239">
    <property type="entry name" value="bHLH95_bHLH"/>
</dbReference>
<dbReference type="Gramene" id="KXG31493">
    <property type="protein sequence ID" value="KXG31493"/>
    <property type="gene ID" value="SORBI_3003G007700"/>
</dbReference>
<comment type="subcellular location">
    <subcellularLocation>
        <location evidence="1">Nucleus</location>
    </subcellularLocation>
</comment>
<dbReference type="PANTHER" id="PTHR16223:SF235">
    <property type="entry name" value="OS01G0230200 PROTEIN"/>
    <property type="match status" value="1"/>
</dbReference>
<keyword evidence="9" id="KW-1185">Reference proteome</keyword>
<dbReference type="STRING" id="4558.A0A1B6Q0N7"/>
<dbReference type="PANTHER" id="PTHR16223">
    <property type="entry name" value="TRANSCRIPTION FACTOR BHLH83-RELATED"/>
    <property type="match status" value="1"/>
</dbReference>
<dbReference type="OrthoDB" id="1839773at2759"/>
<dbReference type="eggNOG" id="ENOG502QUMC">
    <property type="taxonomic scope" value="Eukaryota"/>
</dbReference>
<proteinExistence type="inferred from homology"/>
<evidence type="ECO:0000313" key="9">
    <source>
        <dbReference type="Proteomes" id="UP000000768"/>
    </source>
</evidence>
<comment type="similarity">
    <text evidence="2">Belongs to the bHLH protein family.</text>
</comment>
<feature type="compositionally biased region" description="Low complexity" evidence="6">
    <location>
        <begin position="210"/>
        <end position="221"/>
    </location>
</feature>
<evidence type="ECO:0000256" key="6">
    <source>
        <dbReference type="SAM" id="MobiDB-lite"/>
    </source>
</evidence>
<reference evidence="9" key="2">
    <citation type="journal article" date="2018" name="Plant J.">
        <title>The Sorghum bicolor reference genome: improved assembly, gene annotations, a transcriptome atlas, and signatures of genome organization.</title>
        <authorList>
            <person name="McCormick R.F."/>
            <person name="Truong S.K."/>
            <person name="Sreedasyam A."/>
            <person name="Jenkins J."/>
            <person name="Shu S."/>
            <person name="Sims D."/>
            <person name="Kennedy M."/>
            <person name="Amirebrahimi M."/>
            <person name="Weers B.D."/>
            <person name="McKinley B."/>
            <person name="Mattison A."/>
            <person name="Morishige D.T."/>
            <person name="Grimwood J."/>
            <person name="Schmutz J."/>
            <person name="Mullet J.E."/>
        </authorList>
    </citation>
    <scope>NUCLEOTIDE SEQUENCE [LARGE SCALE GENOMIC DNA]</scope>
    <source>
        <strain evidence="9">cv. BTx623</strain>
    </source>
</reference>
<dbReference type="AlphaFoldDB" id="A0A1B6Q0N7"/>
<feature type="domain" description="BHLH" evidence="7">
    <location>
        <begin position="228"/>
        <end position="277"/>
    </location>
</feature>
<evidence type="ECO:0000256" key="1">
    <source>
        <dbReference type="ARBA" id="ARBA00004123"/>
    </source>
</evidence>
<feature type="region of interest" description="Disordered" evidence="6">
    <location>
        <begin position="42"/>
        <end position="62"/>
    </location>
</feature>
<dbReference type="InterPro" id="IPR045843">
    <property type="entry name" value="IND-like"/>
</dbReference>
<dbReference type="GO" id="GO:0006357">
    <property type="term" value="P:regulation of transcription by RNA polymerase II"/>
    <property type="evidence" value="ECO:0000318"/>
    <property type="project" value="GO_Central"/>
</dbReference>
<evidence type="ECO:0000256" key="5">
    <source>
        <dbReference type="ARBA" id="ARBA00023242"/>
    </source>
</evidence>
<dbReference type="OMA" id="QQQTGIM"/>
<dbReference type="InParanoid" id="A0A1B6Q0N7"/>
<dbReference type="EMBL" id="CM000762">
    <property type="protein sequence ID" value="KXG31493.1"/>
    <property type="molecule type" value="Genomic_DNA"/>
</dbReference>
<dbReference type="InterPro" id="IPR011598">
    <property type="entry name" value="bHLH_dom"/>
</dbReference>
<feature type="region of interest" description="Disordered" evidence="6">
    <location>
        <begin position="192"/>
        <end position="239"/>
    </location>
</feature>
<dbReference type="GO" id="GO:0000978">
    <property type="term" value="F:RNA polymerase II cis-regulatory region sequence-specific DNA binding"/>
    <property type="evidence" value="ECO:0000318"/>
    <property type="project" value="GO_Central"/>
</dbReference>
<evidence type="ECO:0000256" key="4">
    <source>
        <dbReference type="ARBA" id="ARBA00023163"/>
    </source>
</evidence>
<dbReference type="Proteomes" id="UP000000768">
    <property type="component" value="Chromosome 3"/>
</dbReference>
<keyword evidence="3" id="KW-0805">Transcription regulation</keyword>
<evidence type="ECO:0000259" key="7">
    <source>
        <dbReference type="PROSITE" id="PS50888"/>
    </source>
</evidence>
<reference evidence="8 9" key="1">
    <citation type="journal article" date="2009" name="Nature">
        <title>The Sorghum bicolor genome and the diversification of grasses.</title>
        <authorList>
            <person name="Paterson A.H."/>
            <person name="Bowers J.E."/>
            <person name="Bruggmann R."/>
            <person name="Dubchak I."/>
            <person name="Grimwood J."/>
            <person name="Gundlach H."/>
            <person name="Haberer G."/>
            <person name="Hellsten U."/>
            <person name="Mitros T."/>
            <person name="Poliakov A."/>
            <person name="Schmutz J."/>
            <person name="Spannagl M."/>
            <person name="Tang H."/>
            <person name="Wang X."/>
            <person name="Wicker T."/>
            <person name="Bharti A.K."/>
            <person name="Chapman J."/>
            <person name="Feltus F.A."/>
            <person name="Gowik U."/>
            <person name="Grigoriev I.V."/>
            <person name="Lyons E."/>
            <person name="Maher C.A."/>
            <person name="Martis M."/>
            <person name="Narechania A."/>
            <person name="Otillar R.P."/>
            <person name="Penning B.W."/>
            <person name="Salamov A.A."/>
            <person name="Wang Y."/>
            <person name="Zhang L."/>
            <person name="Carpita N.C."/>
            <person name="Freeling M."/>
            <person name="Gingle A.R."/>
            <person name="Hash C.T."/>
            <person name="Keller B."/>
            <person name="Klein P."/>
            <person name="Kresovich S."/>
            <person name="McCann M.C."/>
            <person name="Ming R."/>
            <person name="Peterson D.G."/>
            <person name="Mehboob-ur-Rahman"/>
            <person name="Ware D."/>
            <person name="Westhoff P."/>
            <person name="Mayer K.F."/>
            <person name="Messing J."/>
            <person name="Rokhsar D.S."/>
        </authorList>
    </citation>
    <scope>NUCLEOTIDE SEQUENCE [LARGE SCALE GENOMIC DNA]</scope>
    <source>
        <strain evidence="9">cv. BTx623</strain>
    </source>
</reference>
<keyword evidence="5" id="KW-0539">Nucleus</keyword>
<dbReference type="PROSITE" id="PS50888">
    <property type="entry name" value="BHLH"/>
    <property type="match status" value="1"/>
</dbReference>
<dbReference type="ExpressionAtlas" id="A0A1B6Q0N7">
    <property type="expression patterns" value="baseline and differential"/>
</dbReference>
<keyword evidence="4" id="KW-0804">Transcription</keyword>
<protein>
    <recommendedName>
        <fullName evidence="7">BHLH domain-containing protein</fullName>
    </recommendedName>
</protein>
<organism evidence="8 9">
    <name type="scientific">Sorghum bicolor</name>
    <name type="common">Sorghum</name>
    <name type="synonym">Sorghum vulgare</name>
    <dbReference type="NCBI Taxonomy" id="4558"/>
    <lineage>
        <taxon>Eukaryota</taxon>
        <taxon>Viridiplantae</taxon>
        <taxon>Streptophyta</taxon>
        <taxon>Embryophyta</taxon>
        <taxon>Tracheophyta</taxon>
        <taxon>Spermatophyta</taxon>
        <taxon>Magnoliopsida</taxon>
        <taxon>Liliopsida</taxon>
        <taxon>Poales</taxon>
        <taxon>Poaceae</taxon>
        <taxon>PACMAD clade</taxon>
        <taxon>Panicoideae</taxon>
        <taxon>Andropogonodae</taxon>
        <taxon>Andropogoneae</taxon>
        <taxon>Sorghinae</taxon>
        <taxon>Sorghum</taxon>
    </lineage>
</organism>
<feature type="compositionally biased region" description="Polar residues" evidence="6">
    <location>
        <begin position="227"/>
        <end position="237"/>
    </location>
</feature>
<evidence type="ECO:0000256" key="2">
    <source>
        <dbReference type="ARBA" id="ARBA00005510"/>
    </source>
</evidence>
<evidence type="ECO:0000256" key="3">
    <source>
        <dbReference type="ARBA" id="ARBA00023015"/>
    </source>
</evidence>
<sequence length="383" mass="40784">MCSQAKHDMGGGEFRSSLLQQMVWRSSGGGTDSKNMMSSLMPCAEEEEEQEEVSNKMPPLSSPSSMLLPQHLLQISSGGLPLPLPPDVLNDSSATSDLHDGRESNMPESWSQLLLGGLVGDHERYNAATALLSKGLEEGPAAYNFYGHGHGGDEIQTSGTNSKSHQVSQTLLASSSPRSCITTSLGSNMLDFSNTTVPAPELKNHHSDNSSEGNSAASGSAPKKARVQTSSSAQSTLKVRKERLGDRITALHQIVSPFGKTDTASVLQETIGYIRFLLSQIEALSFPYLGHGNGGNSMQQHNLLLNHSTGNDMVEVEGSTKQEEEEVINGVDGSRKDLRSRGLCLVPVSCTSHLADDNGASDFWAVAAAPPPPPPPLAGIIWR</sequence>
<evidence type="ECO:0000313" key="8">
    <source>
        <dbReference type="EMBL" id="KXG31493.1"/>
    </source>
</evidence>
<dbReference type="CDD" id="cd11393">
    <property type="entry name" value="bHLH_AtbHLH_like"/>
    <property type="match status" value="1"/>
</dbReference>
<gene>
    <name evidence="8" type="ORF">SORBI_3003G007700</name>
</gene>
<dbReference type="SUPFAM" id="SSF47459">
    <property type="entry name" value="HLH, helix-loop-helix DNA-binding domain"/>
    <property type="match status" value="1"/>
</dbReference>
<dbReference type="GO" id="GO:0005634">
    <property type="term" value="C:nucleus"/>
    <property type="evidence" value="ECO:0000318"/>
    <property type="project" value="GO_Central"/>
</dbReference>
<accession>A0A1B6Q0N7</accession>
<feature type="region of interest" description="Disordered" evidence="6">
    <location>
        <begin position="153"/>
        <end position="173"/>
    </location>
</feature>
<dbReference type="GO" id="GO:0000981">
    <property type="term" value="F:DNA-binding transcription factor activity, RNA polymerase II-specific"/>
    <property type="evidence" value="ECO:0000318"/>
    <property type="project" value="GO_Central"/>
</dbReference>
<dbReference type="InterPro" id="IPR036638">
    <property type="entry name" value="HLH_DNA-bd_sf"/>
</dbReference>
<dbReference type="GO" id="GO:0046983">
    <property type="term" value="F:protein dimerization activity"/>
    <property type="evidence" value="ECO:0007669"/>
    <property type="project" value="InterPro"/>
</dbReference>